<dbReference type="CDD" id="cd07826">
    <property type="entry name" value="SRPBCC_CalC_Aha1-like_9"/>
    <property type="match status" value="1"/>
</dbReference>
<evidence type="ECO:0000313" key="3">
    <source>
        <dbReference type="EMBL" id="TFB75354.1"/>
    </source>
</evidence>
<dbReference type="EMBL" id="SOEY01000008">
    <property type="protein sequence ID" value="TFB75354.1"/>
    <property type="molecule type" value="Genomic_DNA"/>
</dbReference>
<dbReference type="Pfam" id="PF08327">
    <property type="entry name" value="AHSA1"/>
    <property type="match status" value="1"/>
</dbReference>
<evidence type="ECO:0000313" key="4">
    <source>
        <dbReference type="Proteomes" id="UP000298173"/>
    </source>
</evidence>
<name>A0A4R8V1T9_9MICO</name>
<organism evidence="3 4">
    <name type="scientific">Cryobacterium glaciale</name>
    <dbReference type="NCBI Taxonomy" id="1259145"/>
    <lineage>
        <taxon>Bacteria</taxon>
        <taxon>Bacillati</taxon>
        <taxon>Actinomycetota</taxon>
        <taxon>Actinomycetes</taxon>
        <taxon>Micrococcales</taxon>
        <taxon>Microbacteriaceae</taxon>
        <taxon>Cryobacterium</taxon>
    </lineage>
</organism>
<dbReference type="InterPro" id="IPR023393">
    <property type="entry name" value="START-like_dom_sf"/>
</dbReference>
<dbReference type="InterPro" id="IPR013538">
    <property type="entry name" value="ASHA1/2-like_C"/>
</dbReference>
<sequence length="161" mass="18165">MNTLQVSIVPNTPFVEYVREFDAPVAAVYRAYADPDLVEQWLGPNGYTTEIDHWHLRTGGSYRFAHIDPDGERYEFHGVFHEARPGDLIIQTFEFDGYPDVVSIEILRFEDLGDGRTRMVGHSTYPSQEARDGMAESGMEDGMAQGYDRLDGVLAALMATR</sequence>
<accession>A0A4R8V1T9</accession>
<evidence type="ECO:0000256" key="1">
    <source>
        <dbReference type="ARBA" id="ARBA00006817"/>
    </source>
</evidence>
<evidence type="ECO:0000259" key="2">
    <source>
        <dbReference type="Pfam" id="PF08327"/>
    </source>
</evidence>
<reference evidence="3 4" key="1">
    <citation type="submission" date="2019-03" db="EMBL/GenBank/DDBJ databases">
        <title>Genomics of glacier-inhabiting Cryobacterium strains.</title>
        <authorList>
            <person name="Liu Q."/>
            <person name="Xin Y.-H."/>
        </authorList>
    </citation>
    <scope>NUCLEOTIDE SEQUENCE [LARGE SCALE GENOMIC DNA]</scope>
    <source>
        <strain evidence="3 4">HLT2-23</strain>
    </source>
</reference>
<keyword evidence="4" id="KW-1185">Reference proteome</keyword>
<dbReference type="Proteomes" id="UP000298173">
    <property type="component" value="Unassembled WGS sequence"/>
</dbReference>
<dbReference type="Gene3D" id="3.30.530.20">
    <property type="match status" value="1"/>
</dbReference>
<dbReference type="SUPFAM" id="SSF55961">
    <property type="entry name" value="Bet v1-like"/>
    <property type="match status" value="1"/>
</dbReference>
<gene>
    <name evidence="3" type="ORF">E3O06_05900</name>
</gene>
<protein>
    <submittedName>
        <fullName evidence="3">Polyketide cyclase</fullName>
    </submittedName>
</protein>
<dbReference type="RefSeq" id="WP_134502041.1">
    <property type="nucleotide sequence ID" value="NZ_SOEY01000008.1"/>
</dbReference>
<dbReference type="OrthoDB" id="5185819at2"/>
<comment type="caution">
    <text evidence="3">The sequence shown here is derived from an EMBL/GenBank/DDBJ whole genome shotgun (WGS) entry which is preliminary data.</text>
</comment>
<proteinExistence type="inferred from homology"/>
<feature type="domain" description="Activator of Hsp90 ATPase homologue 1/2-like C-terminal" evidence="2">
    <location>
        <begin position="22"/>
        <end position="154"/>
    </location>
</feature>
<comment type="similarity">
    <text evidence="1">Belongs to the AHA1 family.</text>
</comment>
<dbReference type="AlphaFoldDB" id="A0A4R8V1T9"/>